<dbReference type="GeneID" id="24130587"/>
<evidence type="ECO:0000313" key="1">
    <source>
        <dbReference type="EMBL" id="KDO26287.1"/>
    </source>
</evidence>
<dbReference type="RefSeq" id="XP_012202992.1">
    <property type="nucleotide sequence ID" value="XM_012347602.1"/>
</dbReference>
<gene>
    <name evidence="1" type="ORF">SPRG_08362</name>
</gene>
<name>A0A067CHK4_SAPPC</name>
<dbReference type="VEuPathDB" id="FungiDB:SPRG_08362"/>
<proteinExistence type="predicted"/>
<dbReference type="AlphaFoldDB" id="A0A067CHK4"/>
<dbReference type="EMBL" id="KK583225">
    <property type="protein sequence ID" value="KDO26287.1"/>
    <property type="molecule type" value="Genomic_DNA"/>
</dbReference>
<evidence type="ECO:0000313" key="2">
    <source>
        <dbReference type="Proteomes" id="UP000030745"/>
    </source>
</evidence>
<accession>A0A067CHK4</accession>
<organism evidence="1 2">
    <name type="scientific">Saprolegnia parasitica (strain CBS 223.65)</name>
    <dbReference type="NCBI Taxonomy" id="695850"/>
    <lineage>
        <taxon>Eukaryota</taxon>
        <taxon>Sar</taxon>
        <taxon>Stramenopiles</taxon>
        <taxon>Oomycota</taxon>
        <taxon>Saprolegniomycetes</taxon>
        <taxon>Saprolegniales</taxon>
        <taxon>Saprolegniaceae</taxon>
        <taxon>Saprolegnia</taxon>
    </lineage>
</organism>
<keyword evidence="2" id="KW-1185">Reference proteome</keyword>
<dbReference type="Proteomes" id="UP000030745">
    <property type="component" value="Unassembled WGS sequence"/>
</dbReference>
<reference evidence="1 2" key="1">
    <citation type="journal article" date="2013" name="PLoS Genet.">
        <title>Distinctive expansion of potential virulence genes in the genome of the oomycete fish pathogen Saprolegnia parasitica.</title>
        <authorList>
            <person name="Jiang R.H."/>
            <person name="de Bruijn I."/>
            <person name="Haas B.J."/>
            <person name="Belmonte R."/>
            <person name="Lobach L."/>
            <person name="Christie J."/>
            <person name="van den Ackerveken G."/>
            <person name="Bottin A."/>
            <person name="Bulone V."/>
            <person name="Diaz-Moreno S.M."/>
            <person name="Dumas B."/>
            <person name="Fan L."/>
            <person name="Gaulin E."/>
            <person name="Govers F."/>
            <person name="Grenville-Briggs L.J."/>
            <person name="Horner N.R."/>
            <person name="Levin J.Z."/>
            <person name="Mammella M."/>
            <person name="Meijer H.J."/>
            <person name="Morris P."/>
            <person name="Nusbaum C."/>
            <person name="Oome S."/>
            <person name="Phillips A.J."/>
            <person name="van Rooyen D."/>
            <person name="Rzeszutek E."/>
            <person name="Saraiva M."/>
            <person name="Secombes C.J."/>
            <person name="Seidl M.F."/>
            <person name="Snel B."/>
            <person name="Stassen J.H."/>
            <person name="Sykes S."/>
            <person name="Tripathy S."/>
            <person name="van den Berg H."/>
            <person name="Vega-Arreguin J.C."/>
            <person name="Wawra S."/>
            <person name="Young S.K."/>
            <person name="Zeng Q."/>
            <person name="Dieguez-Uribeondo J."/>
            <person name="Russ C."/>
            <person name="Tyler B.M."/>
            <person name="van West P."/>
        </authorList>
    </citation>
    <scope>NUCLEOTIDE SEQUENCE [LARGE SCALE GENOMIC DNA]</scope>
    <source>
        <strain evidence="1 2">CBS 223.65</strain>
    </source>
</reference>
<sequence length="128" mass="13694">MSLTGTTKARAIKTERSHLELLGTHLSTSLHAARDGSSVVEARNWQSPLKVPSPTESDGDHVQAATHIFSMTQPAVQPASTEPMEAVAAIPTAFTQQAPSLEDFADEAVEPTLGHTLFVAYGHPFMTE</sequence>
<dbReference type="KEGG" id="spar:SPRG_08362"/>
<protein>
    <submittedName>
        <fullName evidence="1">Uncharacterized protein</fullName>
    </submittedName>
</protein>